<dbReference type="Gene3D" id="1.10.530.10">
    <property type="match status" value="1"/>
</dbReference>
<evidence type="ECO:0000259" key="2">
    <source>
        <dbReference type="Pfam" id="PF13702"/>
    </source>
</evidence>
<dbReference type="InterPro" id="IPR047194">
    <property type="entry name" value="CwlT-like_lysozyme"/>
</dbReference>
<dbReference type="GO" id="GO:0016052">
    <property type="term" value="P:carbohydrate catabolic process"/>
    <property type="evidence" value="ECO:0007669"/>
    <property type="project" value="TreeGrafter"/>
</dbReference>
<gene>
    <name evidence="3" type="ORF">AF332_19290</name>
</gene>
<dbReference type="STRING" id="1459.AF332_19290"/>
<dbReference type="RefSeq" id="WP_053436109.1">
    <property type="nucleotide sequence ID" value="NZ_LGUF01000007.1"/>
</dbReference>
<dbReference type="Proteomes" id="UP000037109">
    <property type="component" value="Unassembled WGS sequence"/>
</dbReference>
<sequence length="224" mass="25368">MKRKKSKKRTKRSSNIALLLFLIVIIFVLIDQFKQLNMEEKVTSMLPNPVSADVQNYTPILERELTKVNLEEYTLVLAAIMQQESKGKGGDPMQASESAGLPPNSIQDPEQSIKQGVKHFQRALEYGNNKKVDFSTIIQAYNMGIGYIDYVSHKGGKHTEEIAKEFSLAQAEKNPQIYNCGGDKNNFRYPYCYGDFSYTTKVTKNIESLTAINNEKSPLPFQDI</sequence>
<proteinExistence type="predicted"/>
<organism evidence="3 4">
    <name type="scientific">Sporosarcina globispora</name>
    <name type="common">Bacillus globisporus</name>
    <dbReference type="NCBI Taxonomy" id="1459"/>
    <lineage>
        <taxon>Bacteria</taxon>
        <taxon>Bacillati</taxon>
        <taxon>Bacillota</taxon>
        <taxon>Bacilli</taxon>
        <taxon>Bacillales</taxon>
        <taxon>Caryophanaceae</taxon>
        <taxon>Sporosarcina</taxon>
    </lineage>
</organism>
<dbReference type="OrthoDB" id="9813368at2"/>
<evidence type="ECO:0000313" key="3">
    <source>
        <dbReference type="EMBL" id="KON88730.1"/>
    </source>
</evidence>
<dbReference type="PANTHER" id="PTHR34135">
    <property type="entry name" value="LYSOZYME"/>
    <property type="match status" value="1"/>
</dbReference>
<dbReference type="PANTHER" id="PTHR34135:SF3">
    <property type="entry name" value="PNEUMOCOCCAL VACCINE ANTIGEN A"/>
    <property type="match status" value="1"/>
</dbReference>
<dbReference type="AlphaFoldDB" id="A0A0M0GFN1"/>
<dbReference type="PATRIC" id="fig|1459.3.peg.4249"/>
<reference evidence="4" key="1">
    <citation type="submission" date="2015-07" db="EMBL/GenBank/DDBJ databases">
        <title>Fjat-10036 dsm4.</title>
        <authorList>
            <person name="Liu B."/>
            <person name="Wang J."/>
            <person name="Zhu Y."/>
            <person name="Liu G."/>
            <person name="Chen Q."/>
            <person name="Chen Z."/>
            <person name="Lan J."/>
            <person name="Che J."/>
            <person name="Ge C."/>
            <person name="Shi H."/>
            <person name="Pan Z."/>
            <person name="Liu X."/>
        </authorList>
    </citation>
    <scope>NUCLEOTIDE SEQUENCE [LARGE SCALE GENOMIC DNA]</scope>
    <source>
        <strain evidence="4">DSM 4</strain>
    </source>
</reference>
<feature type="region of interest" description="Disordered" evidence="1">
    <location>
        <begin position="86"/>
        <end position="107"/>
    </location>
</feature>
<evidence type="ECO:0000256" key="1">
    <source>
        <dbReference type="SAM" id="MobiDB-lite"/>
    </source>
</evidence>
<dbReference type="SUPFAM" id="SSF53955">
    <property type="entry name" value="Lysozyme-like"/>
    <property type="match status" value="1"/>
</dbReference>
<name>A0A0M0GFN1_SPOGL</name>
<dbReference type="CDD" id="cd16891">
    <property type="entry name" value="CwlT-like"/>
    <property type="match status" value="1"/>
</dbReference>
<feature type="domain" description="CwlT-like lysozyme" evidence="2">
    <location>
        <begin position="52"/>
        <end position="205"/>
    </location>
</feature>
<evidence type="ECO:0000313" key="4">
    <source>
        <dbReference type="Proteomes" id="UP000037109"/>
    </source>
</evidence>
<protein>
    <submittedName>
        <fullName evidence="3">Membrane protein</fullName>
    </submittedName>
</protein>
<dbReference type="InterPro" id="IPR023346">
    <property type="entry name" value="Lysozyme-like_dom_sf"/>
</dbReference>
<accession>A0A0M0GFN1</accession>
<comment type="caution">
    <text evidence="3">The sequence shown here is derived from an EMBL/GenBank/DDBJ whole genome shotgun (WGS) entry which is preliminary data.</text>
</comment>
<dbReference type="EMBL" id="LGUF01000007">
    <property type="protein sequence ID" value="KON88730.1"/>
    <property type="molecule type" value="Genomic_DNA"/>
</dbReference>
<dbReference type="Pfam" id="PF13702">
    <property type="entry name" value="Lysozyme_like"/>
    <property type="match status" value="1"/>
</dbReference>
<keyword evidence="4" id="KW-1185">Reference proteome</keyword>